<comment type="caution">
    <text evidence="1">The sequence shown here is derived from an EMBL/GenBank/DDBJ whole genome shotgun (WGS) entry which is preliminary data.</text>
</comment>
<evidence type="ECO:0000313" key="2">
    <source>
        <dbReference type="Proteomes" id="UP001271007"/>
    </source>
</evidence>
<sequence length="179" mass="20216">MSRTRSDVRPIEKDGTWIIDGTAYNVDDVETFIRYLGELQFAGLFVSYAVKEKALILAYCNVEPRPDRPSRTRSQVEEQPMTDAEWYADHANDFAKTLDQKIRDSRAAGRKLPLPQGNFPLRDVPKIVDYSGSEWKKIEDESAEAFDEENMETWLGVEVVPAGLPASSCVALALSLLMR</sequence>
<organism evidence="1 2">
    <name type="scientific">Extremus antarcticus</name>
    <dbReference type="NCBI Taxonomy" id="702011"/>
    <lineage>
        <taxon>Eukaryota</taxon>
        <taxon>Fungi</taxon>
        <taxon>Dikarya</taxon>
        <taxon>Ascomycota</taxon>
        <taxon>Pezizomycotina</taxon>
        <taxon>Dothideomycetes</taxon>
        <taxon>Dothideomycetidae</taxon>
        <taxon>Mycosphaerellales</taxon>
        <taxon>Extremaceae</taxon>
        <taxon>Extremus</taxon>
    </lineage>
</organism>
<dbReference type="Proteomes" id="UP001271007">
    <property type="component" value="Unassembled WGS sequence"/>
</dbReference>
<gene>
    <name evidence="1" type="ORF">LTR09_011024</name>
</gene>
<name>A0AAJ0D6V2_9PEZI</name>
<keyword evidence="2" id="KW-1185">Reference proteome</keyword>
<proteinExistence type="predicted"/>
<dbReference type="AlphaFoldDB" id="A0AAJ0D6V2"/>
<evidence type="ECO:0000313" key="1">
    <source>
        <dbReference type="EMBL" id="KAK3047520.1"/>
    </source>
</evidence>
<protein>
    <submittedName>
        <fullName evidence="1">Uncharacterized protein</fullName>
    </submittedName>
</protein>
<dbReference type="EMBL" id="JAWDJX010000060">
    <property type="protein sequence ID" value="KAK3047520.1"/>
    <property type="molecule type" value="Genomic_DNA"/>
</dbReference>
<reference evidence="1" key="1">
    <citation type="submission" date="2023-04" db="EMBL/GenBank/DDBJ databases">
        <title>Black Yeasts Isolated from many extreme environments.</title>
        <authorList>
            <person name="Coleine C."/>
            <person name="Stajich J.E."/>
            <person name="Selbmann L."/>
        </authorList>
    </citation>
    <scope>NUCLEOTIDE SEQUENCE</scope>
    <source>
        <strain evidence="1">CCFEE 5312</strain>
    </source>
</reference>
<accession>A0AAJ0D6V2</accession>